<organism evidence="1 2">
    <name type="scientific">Saguinus oedipus</name>
    <name type="common">Cotton-top tamarin</name>
    <name type="synonym">Oedipomidas oedipus</name>
    <dbReference type="NCBI Taxonomy" id="9490"/>
    <lineage>
        <taxon>Eukaryota</taxon>
        <taxon>Metazoa</taxon>
        <taxon>Chordata</taxon>
        <taxon>Craniata</taxon>
        <taxon>Vertebrata</taxon>
        <taxon>Euteleostomi</taxon>
        <taxon>Mammalia</taxon>
        <taxon>Eutheria</taxon>
        <taxon>Euarchontoglires</taxon>
        <taxon>Primates</taxon>
        <taxon>Haplorrhini</taxon>
        <taxon>Platyrrhini</taxon>
        <taxon>Cebidae</taxon>
        <taxon>Callitrichinae</taxon>
        <taxon>Saguinus</taxon>
    </lineage>
</organism>
<dbReference type="EMBL" id="JASSZA010000012">
    <property type="protein sequence ID" value="KAK2096385.1"/>
    <property type="molecule type" value="Genomic_DNA"/>
</dbReference>
<name>A0ABQ9UHX5_SAGOE</name>
<accession>A0ABQ9UHX5</accession>
<sequence>MVLETLVVVAELVSVGMTTLVMEETSGVVVALLGIAMMDLVMMVVIEEAALFTLEEADTVQVGDRGSRNQGSGYDGSGRYNSCIRGVDGSDSGGGSKGNLGVVEAVMIFQITRINL</sequence>
<keyword evidence="2" id="KW-1185">Reference proteome</keyword>
<evidence type="ECO:0000313" key="1">
    <source>
        <dbReference type="EMBL" id="KAK2096385.1"/>
    </source>
</evidence>
<reference evidence="1 2" key="1">
    <citation type="submission" date="2023-05" db="EMBL/GenBank/DDBJ databases">
        <title>B98-5 Cell Line De Novo Hybrid Assembly: An Optical Mapping Approach.</title>
        <authorList>
            <person name="Kananen K."/>
            <person name="Auerbach J.A."/>
            <person name="Kautto E."/>
            <person name="Blachly J.S."/>
        </authorList>
    </citation>
    <scope>NUCLEOTIDE SEQUENCE [LARGE SCALE GENOMIC DNA]</scope>
    <source>
        <strain evidence="1">B95-8</strain>
        <tissue evidence="1">Cell line</tissue>
    </source>
</reference>
<protein>
    <submittedName>
        <fullName evidence="1">Uncharacterized protein</fullName>
    </submittedName>
</protein>
<evidence type="ECO:0000313" key="2">
    <source>
        <dbReference type="Proteomes" id="UP001266305"/>
    </source>
</evidence>
<comment type="caution">
    <text evidence="1">The sequence shown here is derived from an EMBL/GenBank/DDBJ whole genome shotgun (WGS) entry which is preliminary data.</text>
</comment>
<gene>
    <name evidence="1" type="ORF">P7K49_025419</name>
</gene>
<dbReference type="Proteomes" id="UP001266305">
    <property type="component" value="Unassembled WGS sequence"/>
</dbReference>
<proteinExistence type="predicted"/>